<feature type="chain" id="PRO_5047369039" evidence="4">
    <location>
        <begin position="29"/>
        <end position="582"/>
    </location>
</feature>
<evidence type="ECO:0000259" key="5">
    <source>
        <dbReference type="Pfam" id="PF01464"/>
    </source>
</evidence>
<dbReference type="Pfam" id="PF01464">
    <property type="entry name" value="SLT"/>
    <property type="match status" value="1"/>
</dbReference>
<comment type="caution">
    <text evidence="6">The sequence shown here is derived from an EMBL/GenBank/DDBJ whole genome shotgun (WGS) entry which is preliminary data.</text>
</comment>
<dbReference type="Gene3D" id="1.10.530.10">
    <property type="match status" value="1"/>
</dbReference>
<organism evidence="6 7">
    <name type="scientific">Plastoroseomonas hellenica</name>
    <dbReference type="NCBI Taxonomy" id="2687306"/>
    <lineage>
        <taxon>Bacteria</taxon>
        <taxon>Pseudomonadati</taxon>
        <taxon>Pseudomonadota</taxon>
        <taxon>Alphaproteobacteria</taxon>
        <taxon>Acetobacterales</taxon>
        <taxon>Acetobacteraceae</taxon>
        <taxon>Plastoroseomonas</taxon>
    </lineage>
</organism>
<evidence type="ECO:0000313" key="6">
    <source>
        <dbReference type="EMBL" id="MBR0669036.1"/>
    </source>
</evidence>
<feature type="signal peptide" evidence="4">
    <location>
        <begin position="1"/>
        <end position="28"/>
    </location>
</feature>
<dbReference type="CDD" id="cd13401">
    <property type="entry name" value="Slt70-like"/>
    <property type="match status" value="1"/>
</dbReference>
<reference evidence="7" key="1">
    <citation type="journal article" date="2021" name="Syst. Appl. Microbiol.">
        <title>Roseomonas hellenica sp. nov., isolated from roots of wild-growing Alkanna tinctoria.</title>
        <authorList>
            <person name="Rat A."/>
            <person name="Naranjo H.D."/>
            <person name="Lebbe L."/>
            <person name="Cnockaert M."/>
            <person name="Krigas N."/>
            <person name="Grigoriadou K."/>
            <person name="Maloupa E."/>
            <person name="Willems A."/>
        </authorList>
    </citation>
    <scope>NUCLEOTIDE SEQUENCE [LARGE SCALE GENOMIC DNA]</scope>
    <source>
        <strain evidence="7">LMG 31523</strain>
    </source>
</reference>
<dbReference type="InterPro" id="IPR008258">
    <property type="entry name" value="Transglycosylase_SLT_dom_1"/>
</dbReference>
<dbReference type="InterPro" id="IPR008939">
    <property type="entry name" value="Lytic_TGlycosylase_superhlx_U"/>
</dbReference>
<dbReference type="SUPFAM" id="SSF48435">
    <property type="entry name" value="Bacterial muramidases"/>
    <property type="match status" value="1"/>
</dbReference>
<keyword evidence="7" id="KW-1185">Reference proteome</keyword>
<feature type="domain" description="Transglycosylase SLT" evidence="5">
    <location>
        <begin position="409"/>
        <end position="515"/>
    </location>
</feature>
<evidence type="ECO:0000256" key="1">
    <source>
        <dbReference type="ARBA" id="ARBA00007734"/>
    </source>
</evidence>
<gene>
    <name evidence="6" type="ORF">GXW71_32100</name>
</gene>
<keyword evidence="3 4" id="KW-0732">Signal</keyword>
<evidence type="ECO:0000256" key="4">
    <source>
        <dbReference type="SAM" id="SignalP"/>
    </source>
</evidence>
<dbReference type="RefSeq" id="WP_211857539.1">
    <property type="nucleotide sequence ID" value="NZ_JAAGBB010000079.1"/>
</dbReference>
<evidence type="ECO:0000313" key="7">
    <source>
        <dbReference type="Proteomes" id="UP001196870"/>
    </source>
</evidence>
<dbReference type="PANTHER" id="PTHR37423:SF2">
    <property type="entry name" value="MEMBRANE-BOUND LYTIC MUREIN TRANSGLYCOSYLASE C"/>
    <property type="match status" value="1"/>
</dbReference>
<dbReference type="PANTHER" id="PTHR37423">
    <property type="entry name" value="SOLUBLE LYTIC MUREIN TRANSGLYCOSYLASE-RELATED"/>
    <property type="match status" value="1"/>
</dbReference>
<dbReference type="Gene3D" id="1.25.20.10">
    <property type="entry name" value="Bacterial muramidases"/>
    <property type="match status" value="1"/>
</dbReference>
<dbReference type="PROSITE" id="PS00922">
    <property type="entry name" value="TRANSGLYCOSYLASE"/>
    <property type="match status" value="1"/>
</dbReference>
<dbReference type="EMBL" id="JAAGBB010000079">
    <property type="protein sequence ID" value="MBR0669036.1"/>
    <property type="molecule type" value="Genomic_DNA"/>
</dbReference>
<dbReference type="InterPro" id="IPR023346">
    <property type="entry name" value="Lysozyme-like_dom_sf"/>
</dbReference>
<name>A0ABS5F8Z0_9PROT</name>
<accession>A0ABS5F8Z0</accession>
<evidence type="ECO:0000256" key="3">
    <source>
        <dbReference type="ARBA" id="ARBA00022729"/>
    </source>
</evidence>
<comment type="similarity">
    <text evidence="1">Belongs to the transglycosylase Slt family.</text>
</comment>
<protein>
    <submittedName>
        <fullName evidence="6">Lytic transglycosylase domain-containing protein</fullName>
    </submittedName>
</protein>
<dbReference type="Proteomes" id="UP001196870">
    <property type="component" value="Unassembled WGS sequence"/>
</dbReference>
<sequence length="582" mass="62256">MALRASTLALAALAGLPCWLALPQAAGAQRANQTTADRSVRPQDPPRGAVTIPFREGAPPVAGLPQPLPEAAAARLRRIFEFQARGEDARAIREQARFSDRRLLGHILAHRWLREGAENPGLDALRGWLTRYGDQPDAPEIHALLVRTAGPNEAIPSPPVVRALSPDAEMAPSARPPQPARPAAPAMARRAEVAAAAFRAGRDAEALALASALARTGDPSGRAGFVAGLAAWGLGEFTQALPLFQAAAEASEATPAQRAAAAFWAARAAVRSRQPALYVPWMLRAAEAPRSFYGQVARRALGLDPGFGRGREAADPGDAAQIAAIPAGWRALALLQVGQRARAEAELRRLYPRAERNPDLLRSLHQVASHAGLQHLAGQLAQRLPGAEPAAGGIAQTVPMPRLSPEGGFRIDPALLYAMTRQESNFEPTAISRAGARGLMQLMPETASLITNDPTLAGDAIERLHEPGLSLELGQRYLLHLTRHESVDGNLIRLLAAYNAGPGSVLRWQPATAHRDDPFLYIEAIPIDETRDFVRRVLSFSWAYAARLSLPAPSLDALAAGAFPRFASTQDILAMLQRSEAR</sequence>
<proteinExistence type="inferred from homology"/>
<comment type="similarity">
    <text evidence="2">Belongs to the virb1 family.</text>
</comment>
<dbReference type="InterPro" id="IPR000189">
    <property type="entry name" value="Transglyc_AS"/>
</dbReference>
<dbReference type="SUPFAM" id="SSF53955">
    <property type="entry name" value="Lysozyme-like"/>
    <property type="match status" value="1"/>
</dbReference>
<evidence type="ECO:0000256" key="2">
    <source>
        <dbReference type="ARBA" id="ARBA00009387"/>
    </source>
</evidence>